<evidence type="ECO:0000256" key="6">
    <source>
        <dbReference type="PIRSR" id="PIRSR028757-1"/>
    </source>
</evidence>
<dbReference type="KEGG" id="meg:DKB62_06020"/>
<dbReference type="InterPro" id="IPR003507">
    <property type="entry name" value="S66_fam"/>
</dbReference>
<dbReference type="SUPFAM" id="SSF141986">
    <property type="entry name" value="LD-carboxypeptidase A C-terminal domain-like"/>
    <property type="match status" value="1"/>
</dbReference>
<dbReference type="GO" id="GO:0008236">
    <property type="term" value="F:serine-type peptidase activity"/>
    <property type="evidence" value="ECO:0007669"/>
    <property type="project" value="UniProtKB-KW"/>
</dbReference>
<evidence type="ECO:0000256" key="2">
    <source>
        <dbReference type="ARBA" id="ARBA00022645"/>
    </source>
</evidence>
<keyword evidence="2 9" id="KW-0121">Carboxypeptidase</keyword>
<dbReference type="PANTHER" id="PTHR30237:SF2">
    <property type="entry name" value="MUREIN TETRAPEPTIDE CARBOXYPEPTIDASE"/>
    <property type="match status" value="1"/>
</dbReference>
<evidence type="ECO:0000259" key="8">
    <source>
        <dbReference type="Pfam" id="PF17676"/>
    </source>
</evidence>
<feature type="domain" description="LD-carboxypeptidase N-terminal" evidence="7">
    <location>
        <begin position="14"/>
        <end position="129"/>
    </location>
</feature>
<dbReference type="AlphaFoldDB" id="A0A346B2N5"/>
<feature type="active site" description="Nucleophile" evidence="6">
    <location>
        <position position="110"/>
    </location>
</feature>
<sequence length="311" mass="33685">MYTFPKPLRPGDTIVIVAPSAALADDDLQEGVDFIRSLGYDVKLGRSVGAHWGYLAGTDELRAQDIHEAFGDDGVSAVLCLRGGYGAARLLPLLDYDFIAAHPKLFMGFSDITALHTAFQQRCRMATVHCAMAMSLGHTASDYTREQFAQGLQSPFSARSLSLPEGTMLEPIVPGCVSGPLCGGNMMLLSVLTGTPYELDGTAAVVLLEEIGEDAYALDRMLCQFEQSGLSERAAAFVFGDFAHCEPTQKSEYEFTVKEVVFQYAQRWGKPSLWGFPAGHGRHNAWLPFGATAWLRSTADGAELAITAPTF</sequence>
<dbReference type="InterPro" id="IPR027478">
    <property type="entry name" value="LdcA_N"/>
</dbReference>
<evidence type="ECO:0000259" key="7">
    <source>
        <dbReference type="Pfam" id="PF02016"/>
    </source>
</evidence>
<dbReference type="PIRSF" id="PIRSF028757">
    <property type="entry name" value="LD-carboxypeptidase"/>
    <property type="match status" value="1"/>
</dbReference>
<evidence type="ECO:0000256" key="5">
    <source>
        <dbReference type="ARBA" id="ARBA00022825"/>
    </source>
</evidence>
<dbReference type="InterPro" id="IPR029062">
    <property type="entry name" value="Class_I_gatase-like"/>
</dbReference>
<accession>A0A346B2N5</accession>
<keyword evidence="4" id="KW-0378">Hydrolase</keyword>
<proteinExistence type="inferred from homology"/>
<gene>
    <name evidence="9" type="ORF">DKB62_06020</name>
</gene>
<feature type="active site" description="Charge relay system" evidence="6">
    <location>
        <position position="280"/>
    </location>
</feature>
<evidence type="ECO:0000256" key="4">
    <source>
        <dbReference type="ARBA" id="ARBA00022801"/>
    </source>
</evidence>
<name>A0A346B2N5_9FIRM</name>
<dbReference type="InterPro" id="IPR040449">
    <property type="entry name" value="Peptidase_S66_N"/>
</dbReference>
<dbReference type="GO" id="GO:0004180">
    <property type="term" value="F:carboxypeptidase activity"/>
    <property type="evidence" value="ECO:0007669"/>
    <property type="project" value="UniProtKB-KW"/>
</dbReference>
<dbReference type="Pfam" id="PF17676">
    <property type="entry name" value="Peptidase_S66C"/>
    <property type="match status" value="1"/>
</dbReference>
<keyword evidence="10" id="KW-1185">Reference proteome</keyword>
<organism evidence="9 10">
    <name type="scientific">Megasphaera stantonii</name>
    <dbReference type="NCBI Taxonomy" id="2144175"/>
    <lineage>
        <taxon>Bacteria</taxon>
        <taxon>Bacillati</taxon>
        <taxon>Bacillota</taxon>
        <taxon>Negativicutes</taxon>
        <taxon>Veillonellales</taxon>
        <taxon>Veillonellaceae</taxon>
        <taxon>Megasphaera</taxon>
    </lineage>
</organism>
<reference evidence="9 10" key="1">
    <citation type="submission" date="2018-05" db="EMBL/GenBank/DDBJ databases">
        <title>Complete genome sequence of Megasphaera sp. AJH120T, isolated from the ceca of a chicken.</title>
        <authorList>
            <person name="Maki J."/>
            <person name="Looft T."/>
        </authorList>
    </citation>
    <scope>NUCLEOTIDE SEQUENCE [LARGE SCALE GENOMIC DNA]</scope>
    <source>
        <strain evidence="9 10">AJH120</strain>
    </source>
</reference>
<keyword evidence="5" id="KW-0720">Serine protease</keyword>
<comment type="similarity">
    <text evidence="1">Belongs to the peptidase S66 family.</text>
</comment>
<dbReference type="RefSeq" id="WP_107196794.1">
    <property type="nucleotide sequence ID" value="NZ_CP029462.1"/>
</dbReference>
<evidence type="ECO:0000313" key="10">
    <source>
        <dbReference type="Proteomes" id="UP000254337"/>
    </source>
</evidence>
<dbReference type="Gene3D" id="3.50.30.60">
    <property type="entry name" value="LD-carboxypeptidase A C-terminal domain-like"/>
    <property type="match status" value="1"/>
</dbReference>
<evidence type="ECO:0000256" key="3">
    <source>
        <dbReference type="ARBA" id="ARBA00022670"/>
    </source>
</evidence>
<dbReference type="CDD" id="cd07025">
    <property type="entry name" value="Peptidase_S66"/>
    <property type="match status" value="1"/>
</dbReference>
<dbReference type="Gene3D" id="3.40.50.10740">
    <property type="entry name" value="Class I glutamine amidotransferase-like"/>
    <property type="match status" value="1"/>
</dbReference>
<evidence type="ECO:0000256" key="1">
    <source>
        <dbReference type="ARBA" id="ARBA00010233"/>
    </source>
</evidence>
<evidence type="ECO:0000313" key="9">
    <source>
        <dbReference type="EMBL" id="AXL22378.1"/>
    </source>
</evidence>
<dbReference type="GO" id="GO:0006508">
    <property type="term" value="P:proteolysis"/>
    <property type="evidence" value="ECO:0007669"/>
    <property type="project" value="UniProtKB-KW"/>
</dbReference>
<keyword evidence="3" id="KW-0645">Protease</keyword>
<protein>
    <submittedName>
        <fullName evidence="9">LD-carboxypeptidase</fullName>
    </submittedName>
</protein>
<dbReference type="EMBL" id="CP029462">
    <property type="protein sequence ID" value="AXL22378.1"/>
    <property type="molecule type" value="Genomic_DNA"/>
</dbReference>
<dbReference type="SUPFAM" id="SSF52317">
    <property type="entry name" value="Class I glutamine amidotransferase-like"/>
    <property type="match status" value="1"/>
</dbReference>
<dbReference type="InterPro" id="IPR040921">
    <property type="entry name" value="Peptidase_S66C"/>
</dbReference>
<dbReference type="InterPro" id="IPR027461">
    <property type="entry name" value="Carboxypeptidase_A_C_sf"/>
</dbReference>
<dbReference type="Proteomes" id="UP000254337">
    <property type="component" value="Chromosome"/>
</dbReference>
<dbReference type="PANTHER" id="PTHR30237">
    <property type="entry name" value="MURAMOYLTETRAPEPTIDE CARBOXYPEPTIDASE"/>
    <property type="match status" value="1"/>
</dbReference>
<feature type="domain" description="LD-carboxypeptidase C-terminal" evidence="8">
    <location>
        <begin position="178"/>
        <end position="293"/>
    </location>
</feature>
<dbReference type="Pfam" id="PF02016">
    <property type="entry name" value="Peptidase_S66"/>
    <property type="match status" value="1"/>
</dbReference>
<dbReference type="OrthoDB" id="9807329at2"/>
<feature type="active site" description="Charge relay system" evidence="6">
    <location>
        <position position="209"/>
    </location>
</feature>